<evidence type="ECO:0000313" key="2">
    <source>
        <dbReference type="Proteomes" id="UP000029492"/>
    </source>
</evidence>
<evidence type="ECO:0000313" key="1">
    <source>
        <dbReference type="EMBL" id="AIQ89335.1"/>
    </source>
</evidence>
<dbReference type="HOGENOM" id="CLU_808471_0_0_5"/>
<accession>A0A089NS32</accession>
<organism evidence="1 2">
    <name type="scientific">Methylobacterium oryzae CBMB20</name>
    <dbReference type="NCBI Taxonomy" id="693986"/>
    <lineage>
        <taxon>Bacteria</taxon>
        <taxon>Pseudomonadati</taxon>
        <taxon>Pseudomonadota</taxon>
        <taxon>Alphaproteobacteria</taxon>
        <taxon>Hyphomicrobiales</taxon>
        <taxon>Methylobacteriaceae</taxon>
        <taxon>Methylobacterium</taxon>
    </lineage>
</organism>
<dbReference type="KEGG" id="mor:MOC_1580"/>
<reference evidence="1 2" key="1">
    <citation type="journal article" date="2014" name="PLoS ONE">
        <title>Genome Information of Methylobacterium oryzae, a Plant-Probiotic Methylotroph in the Phyllosphere.</title>
        <authorList>
            <person name="Kwak M.J."/>
            <person name="Jeong H."/>
            <person name="Madhaiyan M."/>
            <person name="Lee Y."/>
            <person name="Sa T.M."/>
            <person name="Oh T.K."/>
            <person name="Kim J.F."/>
        </authorList>
    </citation>
    <scope>NUCLEOTIDE SEQUENCE [LARGE SCALE GENOMIC DNA]</scope>
    <source>
        <strain evidence="1 2">CBMB20</strain>
    </source>
</reference>
<sequence>MQTDLITPGGVPASAAFVQSRDVVVAPVAVAVEAHIASPPPAVLAEDGPSHIAAAMALSRRLVGELRSYVSGCQAYNVDRPWILSECTILVASLLTLDLEKRLCRSPAGWARLVRFGRIQPVLLPISTDLCERRVSATQGLCLLTSAGGHLMEHGTVEIYGADDLVAPVPDREAVRRLLGLLPATVPFPPYLTELFYRATCALERHSVQGADLLDHPKVLNQALCPKNVSRCVNHDHGSNGDYFDWSHGQDYSRDMGDRCKTARNSRGRHAFKITDGVRLKVTPVRSPISWTRLNDILVGRGPSQAKSINSLIDVGSKPKSPLSRRKMMEVLMGRLPTPGDVD</sequence>
<keyword evidence="2" id="KW-1185">Reference proteome</keyword>
<dbReference type="EMBL" id="CP003811">
    <property type="protein sequence ID" value="AIQ89335.1"/>
    <property type="molecule type" value="Genomic_DNA"/>
</dbReference>
<proteinExistence type="predicted"/>
<gene>
    <name evidence="1" type="ORF">MOC_1580</name>
</gene>
<dbReference type="RefSeq" id="WP_139231706.1">
    <property type="nucleotide sequence ID" value="NZ_CP003811.1"/>
</dbReference>
<name>A0A089NS32_9HYPH</name>
<dbReference type="Proteomes" id="UP000029492">
    <property type="component" value="Chromosome"/>
</dbReference>
<dbReference type="STRING" id="693986.MOC_1580"/>
<dbReference type="AlphaFoldDB" id="A0A089NS32"/>
<protein>
    <submittedName>
        <fullName evidence="1">Protein of unassigned function</fullName>
    </submittedName>
</protein>